<feature type="transmembrane region" description="Helical" evidence="8">
    <location>
        <begin position="70"/>
        <end position="89"/>
    </location>
</feature>
<evidence type="ECO:0000313" key="9">
    <source>
        <dbReference type="EMBL" id="KAH9413693.1"/>
    </source>
</evidence>
<feature type="transmembrane region" description="Helical" evidence="8">
    <location>
        <begin position="580"/>
        <end position="600"/>
    </location>
</feature>
<keyword evidence="5 8" id="KW-1133">Transmembrane helix</keyword>
<dbReference type="InterPro" id="IPR036259">
    <property type="entry name" value="MFS_trans_sf"/>
</dbReference>
<keyword evidence="3 8" id="KW-0812">Transmembrane</keyword>
<organism evidence="9 10">
    <name type="scientific">Dermatophagoides pteronyssinus</name>
    <name type="common">European house dust mite</name>
    <dbReference type="NCBI Taxonomy" id="6956"/>
    <lineage>
        <taxon>Eukaryota</taxon>
        <taxon>Metazoa</taxon>
        <taxon>Ecdysozoa</taxon>
        <taxon>Arthropoda</taxon>
        <taxon>Chelicerata</taxon>
        <taxon>Arachnida</taxon>
        <taxon>Acari</taxon>
        <taxon>Acariformes</taxon>
        <taxon>Sarcoptiformes</taxon>
        <taxon>Astigmata</taxon>
        <taxon>Psoroptidia</taxon>
        <taxon>Analgoidea</taxon>
        <taxon>Pyroglyphidae</taxon>
        <taxon>Dermatophagoidinae</taxon>
        <taxon>Dermatophagoides</taxon>
    </lineage>
</organism>
<evidence type="ECO:0000256" key="8">
    <source>
        <dbReference type="SAM" id="Phobius"/>
    </source>
</evidence>
<feature type="transmembrane region" description="Helical" evidence="8">
    <location>
        <begin position="643"/>
        <end position="665"/>
    </location>
</feature>
<evidence type="ECO:0000313" key="10">
    <source>
        <dbReference type="Proteomes" id="UP000887458"/>
    </source>
</evidence>
<protein>
    <recommendedName>
        <fullName evidence="11">Solute carrier family 15 member 2-like</fullName>
    </recommendedName>
</protein>
<evidence type="ECO:0000256" key="2">
    <source>
        <dbReference type="ARBA" id="ARBA00005982"/>
    </source>
</evidence>
<keyword evidence="10" id="KW-1185">Reference proteome</keyword>
<reference evidence="9 10" key="1">
    <citation type="journal article" date="2018" name="J. Allergy Clin. Immunol.">
        <title>High-quality assembly of Dermatophagoides pteronyssinus genome and transcriptome reveals a wide range of novel allergens.</title>
        <authorList>
            <person name="Liu X.Y."/>
            <person name="Yang K.Y."/>
            <person name="Wang M.Q."/>
            <person name="Kwok J.S."/>
            <person name="Zeng X."/>
            <person name="Yang Z."/>
            <person name="Xiao X.J."/>
            <person name="Lau C.P."/>
            <person name="Li Y."/>
            <person name="Huang Z.M."/>
            <person name="Ba J.G."/>
            <person name="Yim A.K."/>
            <person name="Ouyang C.Y."/>
            <person name="Ngai S.M."/>
            <person name="Chan T.F."/>
            <person name="Leung E.L."/>
            <person name="Liu L."/>
            <person name="Liu Z.G."/>
            <person name="Tsui S.K."/>
        </authorList>
    </citation>
    <scope>NUCLEOTIDE SEQUENCE [LARGE SCALE GENOMIC DNA]</scope>
    <source>
        <strain evidence="9">Derp</strain>
    </source>
</reference>
<dbReference type="Pfam" id="PF00854">
    <property type="entry name" value="PTR2"/>
    <property type="match status" value="2"/>
</dbReference>
<dbReference type="InterPro" id="IPR018456">
    <property type="entry name" value="PTR2_symporter_CS"/>
</dbReference>
<feature type="transmembrane region" description="Helical" evidence="8">
    <location>
        <begin position="612"/>
        <end position="631"/>
    </location>
</feature>
<gene>
    <name evidence="9" type="ORF">DERP_009397</name>
</gene>
<dbReference type="EMBL" id="NJHN03000120">
    <property type="protein sequence ID" value="KAH9413693.1"/>
    <property type="molecule type" value="Genomic_DNA"/>
</dbReference>
<dbReference type="PANTHER" id="PTHR11654">
    <property type="entry name" value="OLIGOPEPTIDE TRANSPORTER-RELATED"/>
    <property type="match status" value="1"/>
</dbReference>
<evidence type="ECO:0000256" key="3">
    <source>
        <dbReference type="ARBA" id="ARBA00022692"/>
    </source>
</evidence>
<keyword evidence="6 8" id="KW-0472">Membrane</keyword>
<feature type="transmembrane region" description="Helical" evidence="8">
    <location>
        <begin position="279"/>
        <end position="297"/>
    </location>
</feature>
<comment type="caution">
    <text evidence="9">The sequence shown here is derived from an EMBL/GenBank/DDBJ whole genome shotgun (WGS) entry which is preliminary data.</text>
</comment>
<reference evidence="9 10" key="2">
    <citation type="journal article" date="2022" name="Mol. Biol. Evol.">
        <title>Comparative Genomics Reveals Insights into the Divergent Evolution of Astigmatic Mites and Household Pest Adaptations.</title>
        <authorList>
            <person name="Xiong Q."/>
            <person name="Wan A.T."/>
            <person name="Liu X."/>
            <person name="Fung C.S."/>
            <person name="Xiao X."/>
            <person name="Malainual N."/>
            <person name="Hou J."/>
            <person name="Wang L."/>
            <person name="Wang M."/>
            <person name="Yang K.Y."/>
            <person name="Cui Y."/>
            <person name="Leung E.L."/>
            <person name="Nong W."/>
            <person name="Shin S.K."/>
            <person name="Au S.W."/>
            <person name="Jeong K.Y."/>
            <person name="Chew F.T."/>
            <person name="Hui J.H."/>
            <person name="Leung T.F."/>
            <person name="Tungtrongchitr A."/>
            <person name="Zhong N."/>
            <person name="Liu Z."/>
            <person name="Tsui S.K."/>
        </authorList>
    </citation>
    <scope>NUCLEOTIDE SEQUENCE [LARGE SCALE GENOMIC DNA]</scope>
    <source>
        <strain evidence="9">Derp</strain>
    </source>
</reference>
<feature type="region of interest" description="Disordered" evidence="7">
    <location>
        <begin position="673"/>
        <end position="722"/>
    </location>
</feature>
<keyword evidence="4" id="KW-0653">Protein transport</keyword>
<feature type="compositionally biased region" description="Polar residues" evidence="7">
    <location>
        <begin position="707"/>
        <end position="722"/>
    </location>
</feature>
<evidence type="ECO:0000256" key="5">
    <source>
        <dbReference type="ARBA" id="ARBA00022989"/>
    </source>
</evidence>
<comment type="subcellular location">
    <subcellularLocation>
        <location evidence="1">Membrane</location>
        <topology evidence="1">Multi-pass membrane protein</topology>
    </subcellularLocation>
</comment>
<dbReference type="PROSITE" id="PS01022">
    <property type="entry name" value="PTR2_1"/>
    <property type="match status" value="1"/>
</dbReference>
<feature type="transmembrane region" description="Helical" evidence="8">
    <location>
        <begin position="328"/>
        <end position="349"/>
    </location>
</feature>
<feature type="transmembrane region" description="Helical" evidence="8">
    <location>
        <begin position="122"/>
        <end position="143"/>
    </location>
</feature>
<comment type="similarity">
    <text evidence="2">Belongs to the major facilitator superfamily. Proton-dependent oligopeptide transporter (POT/PTR) (TC 2.A.17) family.</text>
</comment>
<dbReference type="InterPro" id="IPR000109">
    <property type="entry name" value="POT_fam"/>
</dbReference>
<dbReference type="Proteomes" id="UP000887458">
    <property type="component" value="Unassembled WGS sequence"/>
</dbReference>
<keyword evidence="4" id="KW-0571">Peptide transport</keyword>
<feature type="transmembrane region" description="Helical" evidence="8">
    <location>
        <begin position="164"/>
        <end position="185"/>
    </location>
</feature>
<feature type="transmembrane region" description="Helical" evidence="8">
    <location>
        <begin position="96"/>
        <end position="116"/>
    </location>
</feature>
<proteinExistence type="inferred from homology"/>
<name>A0ABQ8ITQ2_DERPT</name>
<accession>A0ABQ8ITQ2</accession>
<dbReference type="SUPFAM" id="SSF103473">
    <property type="entry name" value="MFS general substrate transporter"/>
    <property type="match status" value="1"/>
</dbReference>
<keyword evidence="4" id="KW-0813">Transport</keyword>
<feature type="compositionally biased region" description="Low complexity" evidence="7">
    <location>
        <begin position="695"/>
        <end position="706"/>
    </location>
</feature>
<evidence type="ECO:0000256" key="6">
    <source>
        <dbReference type="ARBA" id="ARBA00023136"/>
    </source>
</evidence>
<evidence type="ECO:0000256" key="4">
    <source>
        <dbReference type="ARBA" id="ARBA00022856"/>
    </source>
</evidence>
<sequence length="722" mass="81753">MKNPNEMDNSDSYAVDKENEGEKKIPYPKSILFIIGNEFCERFSFYGMRTILILYFKYVLLFEDDFATQIYHIFVMACYFTPVFGAILADSYLGKYWTILSISCLYAAGNIFIAGASITGTIWSSFIGLTLIAIGTGGIKPCVSAFGGDQFQPGQEQQLRKFFSLFYIAINSGSLVSTFLTPILRQDVSCFGRSDCYPLAFGVPAILMVVALLLFIMGKFVSGYTINPPEKDNVVFRVFSCIGRAICRRFFSSNSTKKEHWIDYADDKYDNKTRKDVKALLRVLFLYIPLPIFWALFDQQASRWTLQAIRMNHQLTSHFIIKPDQIQVINPLLVILFVPIFDYLVYPVMKKIGLYTPLKRMVIGSLLASLSFCVCGFFQRSIEAEAPASMIPGYNHLAIVNNMPQNLTILSNITIMPNEIKMIDNMNRSLLESEFGKENLTDGKTLVLYYDTEIPVTFIWNNTLVKPDTSGARLFTIFDLKNFDKDNDKFSIIGHKDDLITNIVQQTNDGRTIGYLNEFEVEIIGKDIVLNIGKNRQMTYPKMGEGATYIQIIDGDLNTEPISRITGIVDANKLSVFLQLIQYIIMTAGEILFSITGLEFSYSQAPKSMKSVLQAAWLLTVAFGNLIVAIITLVKFERQSYEVFFFFGLMFIDSLIFAVMAYFYVPYKGDDDDDEDDIDERSSDRQQLDMIDGGSSSTTTSTRPSTENLSMKQIHSTTTKTD</sequence>
<evidence type="ECO:0000256" key="7">
    <source>
        <dbReference type="SAM" id="MobiDB-lite"/>
    </source>
</evidence>
<feature type="transmembrane region" description="Helical" evidence="8">
    <location>
        <begin position="197"/>
        <end position="217"/>
    </location>
</feature>
<dbReference type="CDD" id="cd17347">
    <property type="entry name" value="MFS_SLC15A1_2_like"/>
    <property type="match status" value="1"/>
</dbReference>
<evidence type="ECO:0000256" key="1">
    <source>
        <dbReference type="ARBA" id="ARBA00004141"/>
    </source>
</evidence>
<dbReference type="Gene3D" id="1.20.1250.20">
    <property type="entry name" value="MFS general substrate transporter like domains"/>
    <property type="match status" value="2"/>
</dbReference>
<evidence type="ECO:0008006" key="11">
    <source>
        <dbReference type="Google" id="ProtNLM"/>
    </source>
</evidence>